<dbReference type="NCBIfam" id="TIGR03631">
    <property type="entry name" value="uS13_bact"/>
    <property type="match status" value="1"/>
</dbReference>
<dbReference type="GO" id="GO:0000049">
    <property type="term" value="F:tRNA binding"/>
    <property type="evidence" value="ECO:0007669"/>
    <property type="project" value="UniProtKB-UniRule"/>
</dbReference>
<keyword evidence="5 7" id="KW-0687">Ribonucleoprotein</keyword>
<dbReference type="PANTHER" id="PTHR10871:SF1">
    <property type="entry name" value="SMALL RIBOSOMAL SUBUNIT PROTEIN US13M"/>
    <property type="match status" value="1"/>
</dbReference>
<dbReference type="FunFam" id="1.10.8.50:FF:000001">
    <property type="entry name" value="30S ribosomal protein S13"/>
    <property type="match status" value="1"/>
</dbReference>
<dbReference type="Gene3D" id="1.10.8.50">
    <property type="match status" value="1"/>
</dbReference>
<dbReference type="AlphaFoldDB" id="A0A0G0WLM4"/>
<dbReference type="InterPro" id="IPR001892">
    <property type="entry name" value="Ribosomal_uS13"/>
</dbReference>
<evidence type="ECO:0000256" key="9">
    <source>
        <dbReference type="SAM" id="MobiDB-lite"/>
    </source>
</evidence>
<dbReference type="InterPro" id="IPR010979">
    <property type="entry name" value="Ribosomal_uS13-like_H2TH"/>
</dbReference>
<keyword evidence="7" id="KW-0820">tRNA-binding</keyword>
<comment type="function">
    <text evidence="7">Located at the top of the head of the 30S subunit, it contacts several helices of the 16S rRNA. In the 70S ribosome it contacts the 23S rRNA (bridge B1a) and protein L5 of the 50S subunit (bridge B1b), connecting the 2 subunits; these bridges are implicated in subunit movement. Contacts the tRNAs in the A and P-sites.</text>
</comment>
<keyword evidence="3 7" id="KW-0694">RNA-binding</keyword>
<reference evidence="10 11" key="1">
    <citation type="journal article" date="2015" name="Nature">
        <title>rRNA introns, odd ribosomes, and small enigmatic genomes across a large radiation of phyla.</title>
        <authorList>
            <person name="Brown C.T."/>
            <person name="Hug L.A."/>
            <person name="Thomas B.C."/>
            <person name="Sharon I."/>
            <person name="Castelle C.J."/>
            <person name="Singh A."/>
            <person name="Wilkins M.J."/>
            <person name="Williams K.H."/>
            <person name="Banfield J.F."/>
        </authorList>
    </citation>
    <scope>NUCLEOTIDE SEQUENCE [LARGE SCALE GENOMIC DNA]</scope>
</reference>
<dbReference type="PATRIC" id="fig|1619038.3.peg.370"/>
<name>A0A0G0WLM4_9BACT</name>
<dbReference type="GO" id="GO:0003735">
    <property type="term" value="F:structural constituent of ribosome"/>
    <property type="evidence" value="ECO:0007669"/>
    <property type="project" value="InterPro"/>
</dbReference>
<dbReference type="EMBL" id="LCBP01000016">
    <property type="protein sequence ID" value="KKS13007.1"/>
    <property type="molecule type" value="Genomic_DNA"/>
</dbReference>
<comment type="similarity">
    <text evidence="1 7 8">Belongs to the universal ribosomal protein uS13 family.</text>
</comment>
<evidence type="ECO:0000256" key="5">
    <source>
        <dbReference type="ARBA" id="ARBA00023274"/>
    </source>
</evidence>
<dbReference type="PIRSF" id="PIRSF002134">
    <property type="entry name" value="Ribosomal_S13"/>
    <property type="match status" value="1"/>
</dbReference>
<evidence type="ECO:0000256" key="3">
    <source>
        <dbReference type="ARBA" id="ARBA00022884"/>
    </source>
</evidence>
<feature type="compositionally biased region" description="Polar residues" evidence="9">
    <location>
        <begin position="105"/>
        <end position="119"/>
    </location>
</feature>
<accession>A0A0G0WLM4</accession>
<evidence type="ECO:0000256" key="1">
    <source>
        <dbReference type="ARBA" id="ARBA00008080"/>
    </source>
</evidence>
<keyword evidence="2 7" id="KW-0699">rRNA-binding</keyword>
<dbReference type="InterPro" id="IPR019980">
    <property type="entry name" value="Ribosomal_uS13_bac-type"/>
</dbReference>
<dbReference type="Proteomes" id="UP000034299">
    <property type="component" value="Unassembled WGS sequence"/>
</dbReference>
<dbReference type="GO" id="GO:0019843">
    <property type="term" value="F:rRNA binding"/>
    <property type="evidence" value="ECO:0007669"/>
    <property type="project" value="UniProtKB-UniRule"/>
</dbReference>
<evidence type="ECO:0000313" key="11">
    <source>
        <dbReference type="Proteomes" id="UP000034299"/>
    </source>
</evidence>
<evidence type="ECO:0000256" key="4">
    <source>
        <dbReference type="ARBA" id="ARBA00022980"/>
    </source>
</evidence>
<dbReference type="GO" id="GO:0006412">
    <property type="term" value="P:translation"/>
    <property type="evidence" value="ECO:0007669"/>
    <property type="project" value="UniProtKB-UniRule"/>
</dbReference>
<sequence>MAVARIAGINLPQNKRIEISLTYLYGIGLSVSKKILKGLEINPDTRTKDLSEADVNRLRDLVEKNYKVEGDLRREVLSNIKRLKEIGCYRGTRHSRGLPSRGQRTKTNSRTVRGNTRRTMGSGRKSAAEKT</sequence>
<comment type="caution">
    <text evidence="10">The sequence shown here is derived from an EMBL/GenBank/DDBJ whole genome shotgun (WGS) entry which is preliminary data.</text>
</comment>
<comment type="subunit">
    <text evidence="7">Part of the 30S ribosomal subunit. Forms a loose heterodimer with protein S19. Forms two bridges to the 50S subunit in the 70S ribosome.</text>
</comment>
<dbReference type="Pfam" id="PF00416">
    <property type="entry name" value="Ribosomal_S13"/>
    <property type="match status" value="1"/>
</dbReference>
<proteinExistence type="inferred from homology"/>
<dbReference type="GO" id="GO:0005829">
    <property type="term" value="C:cytosol"/>
    <property type="evidence" value="ECO:0007669"/>
    <property type="project" value="TreeGrafter"/>
</dbReference>
<evidence type="ECO:0000313" key="10">
    <source>
        <dbReference type="EMBL" id="KKS13007.1"/>
    </source>
</evidence>
<dbReference type="Gene3D" id="4.10.910.10">
    <property type="entry name" value="30s ribosomal protein s13, domain 2"/>
    <property type="match status" value="1"/>
</dbReference>
<organism evidence="10 11">
    <name type="scientific">Candidatus Magasanikbacteria bacterium GW2011_GWA2_41_55</name>
    <dbReference type="NCBI Taxonomy" id="1619038"/>
    <lineage>
        <taxon>Bacteria</taxon>
        <taxon>Candidatus Magasanikiibacteriota</taxon>
    </lineage>
</organism>
<dbReference type="SUPFAM" id="SSF46946">
    <property type="entry name" value="S13-like H2TH domain"/>
    <property type="match status" value="1"/>
</dbReference>
<protein>
    <recommendedName>
        <fullName evidence="6 7">Small ribosomal subunit protein uS13</fullName>
    </recommendedName>
</protein>
<gene>
    <name evidence="7" type="primary">rpsM</name>
    <name evidence="10" type="ORF">UU69_C0016G0015</name>
</gene>
<dbReference type="HAMAP" id="MF_01315">
    <property type="entry name" value="Ribosomal_uS13"/>
    <property type="match status" value="1"/>
</dbReference>
<evidence type="ECO:0000256" key="8">
    <source>
        <dbReference type="RuleBase" id="RU003830"/>
    </source>
</evidence>
<keyword evidence="4 7" id="KW-0689">Ribosomal protein</keyword>
<evidence type="ECO:0000256" key="6">
    <source>
        <dbReference type="ARBA" id="ARBA00035166"/>
    </source>
</evidence>
<feature type="region of interest" description="Disordered" evidence="9">
    <location>
        <begin position="91"/>
        <end position="131"/>
    </location>
</feature>
<evidence type="ECO:0000256" key="7">
    <source>
        <dbReference type="HAMAP-Rule" id="MF_01315"/>
    </source>
</evidence>
<evidence type="ECO:0000256" key="2">
    <source>
        <dbReference type="ARBA" id="ARBA00022730"/>
    </source>
</evidence>
<dbReference type="InterPro" id="IPR027437">
    <property type="entry name" value="Rbsml_uS13_C"/>
</dbReference>
<dbReference type="PROSITE" id="PS50159">
    <property type="entry name" value="RIBOSOMAL_S13_2"/>
    <property type="match status" value="1"/>
</dbReference>
<dbReference type="PANTHER" id="PTHR10871">
    <property type="entry name" value="30S RIBOSOMAL PROTEIN S13/40S RIBOSOMAL PROTEIN S18"/>
    <property type="match status" value="1"/>
</dbReference>
<dbReference type="GO" id="GO:0015935">
    <property type="term" value="C:small ribosomal subunit"/>
    <property type="evidence" value="ECO:0007669"/>
    <property type="project" value="TreeGrafter"/>
</dbReference>